<keyword evidence="3" id="KW-0812">Transmembrane</keyword>
<dbReference type="Pfam" id="PF01484">
    <property type="entry name" value="Col_cuticle_N"/>
    <property type="match status" value="1"/>
</dbReference>
<feature type="compositionally biased region" description="Pro residues" evidence="2">
    <location>
        <begin position="327"/>
        <end position="340"/>
    </location>
</feature>
<keyword evidence="3" id="KW-0472">Membrane</keyword>
<feature type="region of interest" description="Disordered" evidence="2">
    <location>
        <begin position="254"/>
        <end position="385"/>
    </location>
</feature>
<evidence type="ECO:0000256" key="3">
    <source>
        <dbReference type="SAM" id="Phobius"/>
    </source>
</evidence>
<dbReference type="GO" id="GO:0042302">
    <property type="term" value="F:structural constituent of cuticle"/>
    <property type="evidence" value="ECO:0007669"/>
    <property type="project" value="InterPro"/>
</dbReference>
<sequence length="403" mass="40270">MSQLEYPQYPIIQNDNSTLVCTLSKSLNTAKSSGVSTAELESSTSKTALTQDNLSLNSEKMESIANKNSEKATITDGKSEITIISKKTSLTLSLRVITPKMNTVIVNYDSQVKAYKFVAGSALSFSLASVFAVFVTLPLMYNYVGNVRRQLSGDMLLCQGSSSELWSEVELLKHSPFISHSNRTVRQAYGGESAPATSGKAGCKPCCSPGPPGPPGKPGANGKNGKPGAAGVPGTPGREAAVCATPPPCKPCPLGPPGPTGPPGAPGDVGAEGTPGRPGPEGAPGEQGPKGPPGSPGEKGPPGQPGEPGAPANSEQLVPGEAGPPGELGPPGPPGPPGQPGAPGVPGASGPKGPNGPEGPPGPEGKPGAPGPPGGVGQSGEKGICPKYCAIDGGVFFEDGTRR</sequence>
<keyword evidence="5" id="KW-1185">Reference proteome</keyword>
<evidence type="ECO:0000313" key="6">
    <source>
        <dbReference type="WBParaSite" id="scaffold5828_cov162.g10062"/>
    </source>
</evidence>
<organism evidence="5 6">
    <name type="scientific">Meloidogyne javanica</name>
    <name type="common">Root-knot nematode worm</name>
    <dbReference type="NCBI Taxonomy" id="6303"/>
    <lineage>
        <taxon>Eukaryota</taxon>
        <taxon>Metazoa</taxon>
        <taxon>Ecdysozoa</taxon>
        <taxon>Nematoda</taxon>
        <taxon>Chromadorea</taxon>
        <taxon>Rhabditida</taxon>
        <taxon>Tylenchina</taxon>
        <taxon>Tylenchomorpha</taxon>
        <taxon>Tylenchoidea</taxon>
        <taxon>Meloidogynidae</taxon>
        <taxon>Meloidogyninae</taxon>
        <taxon>Meloidogyne</taxon>
        <taxon>Meloidogyne incognita group</taxon>
    </lineage>
</organism>
<dbReference type="Proteomes" id="UP000887561">
    <property type="component" value="Unplaced"/>
</dbReference>
<evidence type="ECO:0000259" key="4">
    <source>
        <dbReference type="SMART" id="SM01088"/>
    </source>
</evidence>
<keyword evidence="3" id="KW-1133">Transmembrane helix</keyword>
<evidence type="ECO:0000313" key="5">
    <source>
        <dbReference type="Proteomes" id="UP000887561"/>
    </source>
</evidence>
<dbReference type="PANTHER" id="PTHR24637">
    <property type="entry name" value="COLLAGEN"/>
    <property type="match status" value="1"/>
</dbReference>
<dbReference type="Pfam" id="PF01391">
    <property type="entry name" value="Collagen"/>
    <property type="match status" value="2"/>
</dbReference>
<name>A0A915MZI8_MELJA</name>
<feature type="domain" description="Nematode cuticle collagen N-terminal" evidence="4">
    <location>
        <begin position="117"/>
        <end position="169"/>
    </location>
</feature>
<evidence type="ECO:0000256" key="1">
    <source>
        <dbReference type="ARBA" id="ARBA00022737"/>
    </source>
</evidence>
<evidence type="ECO:0000256" key="2">
    <source>
        <dbReference type="SAM" id="MobiDB-lite"/>
    </source>
</evidence>
<dbReference type="InterPro" id="IPR008160">
    <property type="entry name" value="Collagen"/>
</dbReference>
<feature type="compositionally biased region" description="Low complexity" evidence="2">
    <location>
        <begin position="218"/>
        <end position="233"/>
    </location>
</feature>
<proteinExistence type="predicted"/>
<dbReference type="WBParaSite" id="scaffold5828_cov162.g10062">
    <property type="protein sequence ID" value="scaffold5828_cov162.g10062"/>
    <property type="gene ID" value="scaffold5828_cov162.g10062"/>
</dbReference>
<feature type="transmembrane region" description="Helical" evidence="3">
    <location>
        <begin position="117"/>
        <end position="141"/>
    </location>
</feature>
<feature type="compositionally biased region" description="Pro residues" evidence="2">
    <location>
        <begin position="254"/>
        <end position="265"/>
    </location>
</feature>
<protein>
    <submittedName>
        <fullName evidence="6">Nematode cuticle collagen N-terminal domain-containing protein</fullName>
    </submittedName>
</protein>
<dbReference type="PANTHER" id="PTHR24637:SF262">
    <property type="entry name" value="CUTICLE COLLAGEN 34-RELATED"/>
    <property type="match status" value="1"/>
</dbReference>
<keyword evidence="1" id="KW-0677">Repeat</keyword>
<dbReference type="InterPro" id="IPR002486">
    <property type="entry name" value="Col_cuticle_N"/>
</dbReference>
<accession>A0A915MZI8</accession>
<feature type="compositionally biased region" description="Pro residues" evidence="2">
    <location>
        <begin position="357"/>
        <end position="373"/>
    </location>
</feature>
<dbReference type="SMART" id="SM01088">
    <property type="entry name" value="Col_cuticle_N"/>
    <property type="match status" value="1"/>
</dbReference>
<dbReference type="AlphaFoldDB" id="A0A915MZI8"/>
<feature type="region of interest" description="Disordered" evidence="2">
    <location>
        <begin position="212"/>
        <end position="239"/>
    </location>
</feature>
<reference evidence="6" key="1">
    <citation type="submission" date="2022-11" db="UniProtKB">
        <authorList>
            <consortium name="WormBaseParasite"/>
        </authorList>
    </citation>
    <scope>IDENTIFICATION</scope>
</reference>